<dbReference type="OrthoDB" id="8750087at2"/>
<evidence type="ECO:0000259" key="1">
    <source>
        <dbReference type="PROSITE" id="PS51186"/>
    </source>
</evidence>
<dbReference type="InterPro" id="IPR000182">
    <property type="entry name" value="GNAT_dom"/>
</dbReference>
<organism evidence="2 3">
    <name type="scientific">Clostridium puniceum</name>
    <dbReference type="NCBI Taxonomy" id="29367"/>
    <lineage>
        <taxon>Bacteria</taxon>
        <taxon>Bacillati</taxon>
        <taxon>Bacillota</taxon>
        <taxon>Clostridia</taxon>
        <taxon>Eubacteriales</taxon>
        <taxon>Clostridiaceae</taxon>
        <taxon>Clostridium</taxon>
    </lineage>
</organism>
<sequence>MKKLILKKKDGTNLEVELKLLDLTYIDKIMEIQQKIYDGLENKDFYSCSEKEEFVDTINGKGKILGCVSLESNELIAMGVYIEYGYEDHNYGYDIEIKGEELLSVGQIESTVVLEEYRGNKLQKIICEIIEQMGKDAGMKYMCATAAPNNRFSVNTFENLGYSVMADKLKYGGLRRYVLMKKIN</sequence>
<dbReference type="PROSITE" id="PS51186">
    <property type="entry name" value="GNAT"/>
    <property type="match status" value="1"/>
</dbReference>
<dbReference type="Pfam" id="PF00583">
    <property type="entry name" value="Acetyltransf_1"/>
    <property type="match status" value="1"/>
</dbReference>
<dbReference type="STRING" id="29367.CLPUN_48750"/>
<keyword evidence="3" id="KW-1185">Reference proteome</keyword>
<dbReference type="Gene3D" id="3.40.630.30">
    <property type="match status" value="1"/>
</dbReference>
<protein>
    <submittedName>
        <fullName evidence="2">Acetyltransferase (GNAT) family protein</fullName>
    </submittedName>
</protein>
<dbReference type="RefSeq" id="WP_077849773.1">
    <property type="nucleotide sequence ID" value="NZ_LZZM01000226.1"/>
</dbReference>
<dbReference type="SUPFAM" id="SSF55729">
    <property type="entry name" value="Acyl-CoA N-acyltransferases (Nat)"/>
    <property type="match status" value="1"/>
</dbReference>
<keyword evidence="2" id="KW-0808">Transferase</keyword>
<comment type="caution">
    <text evidence="2">The sequence shown here is derived from an EMBL/GenBank/DDBJ whole genome shotgun (WGS) entry which is preliminary data.</text>
</comment>
<gene>
    <name evidence="2" type="ORF">CLPUN_48750</name>
</gene>
<accession>A0A1S8T2F3</accession>
<dbReference type="EMBL" id="LZZM01000226">
    <property type="protein sequence ID" value="OOM71858.1"/>
    <property type="molecule type" value="Genomic_DNA"/>
</dbReference>
<reference evidence="2 3" key="1">
    <citation type="submission" date="2016-05" db="EMBL/GenBank/DDBJ databases">
        <title>Microbial solvent formation.</title>
        <authorList>
            <person name="Poehlein A."/>
            <person name="Montoya Solano J.D."/>
            <person name="Flitsch S."/>
            <person name="Krabben P."/>
            <person name="Duerre P."/>
            <person name="Daniel R."/>
        </authorList>
    </citation>
    <scope>NUCLEOTIDE SEQUENCE [LARGE SCALE GENOMIC DNA]</scope>
    <source>
        <strain evidence="2 3">DSM 2619</strain>
    </source>
</reference>
<dbReference type="Proteomes" id="UP000190890">
    <property type="component" value="Unassembled WGS sequence"/>
</dbReference>
<evidence type="ECO:0000313" key="3">
    <source>
        <dbReference type="Proteomes" id="UP000190890"/>
    </source>
</evidence>
<dbReference type="AlphaFoldDB" id="A0A1S8T2F3"/>
<evidence type="ECO:0000313" key="2">
    <source>
        <dbReference type="EMBL" id="OOM71858.1"/>
    </source>
</evidence>
<dbReference type="GO" id="GO:0016747">
    <property type="term" value="F:acyltransferase activity, transferring groups other than amino-acyl groups"/>
    <property type="evidence" value="ECO:0007669"/>
    <property type="project" value="InterPro"/>
</dbReference>
<dbReference type="InterPro" id="IPR016181">
    <property type="entry name" value="Acyl_CoA_acyltransferase"/>
</dbReference>
<proteinExistence type="predicted"/>
<name>A0A1S8T2F3_9CLOT</name>
<feature type="domain" description="N-acetyltransferase" evidence="1">
    <location>
        <begin position="16"/>
        <end position="184"/>
    </location>
</feature>